<proteinExistence type="predicted"/>
<sequence>MYRARGWLVGGLCLGAVLLLSGCASYSQRFDAIEAQLAAGNLPGALQALEKDRGNGQRDEVLYLLNRAILLRMQGDYRQSNQALEQAKQLIDELDAVSLREQAASLTVNDTLKSYIGSDVERALLYVYAALNYLQLDMPDKARVEILQLDVLLNLQADGQGSAYTEDAFARYLSGLVFEQLGEWSDAMIAYRKSYQNYQKYRKYLGVKPPHSLGLALLRMAEHLGLKEERRQYRKAFAIEQWTPLPAFQAKGEVVLIVGTGLASRKREESMSILAPEAGVMVRIALPRYEMKIQPVSEVRLLMGSETMDAELVEDIDAIAVKTLQEQMPAITARTLARAVVKYRAAKEVGDRDRDQGLSLLLNVAGMLSERADTRSWSTLPQRIYLARQSLVLGRHDISVQLLGQGGHVLAQKQFTGVAVEAGKKVYLSWRWIPSYTRGGKR</sequence>
<dbReference type="Gene3D" id="1.25.40.10">
    <property type="entry name" value="Tetratricopeptide repeat domain"/>
    <property type="match status" value="1"/>
</dbReference>
<protein>
    <recommendedName>
        <fullName evidence="2">Lipoprotein</fullName>
    </recommendedName>
</protein>
<organism evidence="1">
    <name type="scientific">hydrothermal vent metagenome</name>
    <dbReference type="NCBI Taxonomy" id="652676"/>
    <lineage>
        <taxon>unclassified sequences</taxon>
        <taxon>metagenomes</taxon>
        <taxon>ecological metagenomes</taxon>
    </lineage>
</organism>
<gene>
    <name evidence="1" type="ORF">MNBD_GAMMA20-327</name>
</gene>
<dbReference type="SUPFAM" id="SSF48452">
    <property type="entry name" value="TPR-like"/>
    <property type="match status" value="1"/>
</dbReference>
<evidence type="ECO:0008006" key="2">
    <source>
        <dbReference type="Google" id="ProtNLM"/>
    </source>
</evidence>
<dbReference type="PROSITE" id="PS51257">
    <property type="entry name" value="PROKAR_LIPOPROTEIN"/>
    <property type="match status" value="1"/>
</dbReference>
<name>A0A3B1ABJ1_9ZZZZ</name>
<evidence type="ECO:0000313" key="1">
    <source>
        <dbReference type="EMBL" id="VAW97232.1"/>
    </source>
</evidence>
<dbReference type="InterPro" id="IPR011990">
    <property type="entry name" value="TPR-like_helical_dom_sf"/>
</dbReference>
<dbReference type="EMBL" id="UOFU01000115">
    <property type="protein sequence ID" value="VAW97232.1"/>
    <property type="molecule type" value="Genomic_DNA"/>
</dbReference>
<reference evidence="1" key="1">
    <citation type="submission" date="2018-06" db="EMBL/GenBank/DDBJ databases">
        <authorList>
            <person name="Zhirakovskaya E."/>
        </authorList>
    </citation>
    <scope>NUCLEOTIDE SEQUENCE</scope>
</reference>
<accession>A0A3B1ABJ1</accession>
<dbReference type="AlphaFoldDB" id="A0A3B1ABJ1"/>